<reference evidence="1 2" key="1">
    <citation type="submission" date="2021-06" db="EMBL/GenBank/DDBJ databases">
        <title>Caerostris extrusa draft genome.</title>
        <authorList>
            <person name="Kono N."/>
            <person name="Arakawa K."/>
        </authorList>
    </citation>
    <scope>NUCLEOTIDE SEQUENCE [LARGE SCALE GENOMIC DNA]</scope>
</reference>
<evidence type="ECO:0000313" key="2">
    <source>
        <dbReference type="Proteomes" id="UP001054945"/>
    </source>
</evidence>
<dbReference type="Proteomes" id="UP001054945">
    <property type="component" value="Unassembled WGS sequence"/>
</dbReference>
<protein>
    <submittedName>
        <fullName evidence="1">Uncharacterized protein</fullName>
    </submittedName>
</protein>
<gene>
    <name evidence="1" type="ORF">CEXT_640291</name>
</gene>
<name>A0AAV4QRJ1_CAEEX</name>
<evidence type="ECO:0000313" key="1">
    <source>
        <dbReference type="EMBL" id="GIY10737.1"/>
    </source>
</evidence>
<dbReference type="EMBL" id="BPLR01006558">
    <property type="protein sequence ID" value="GIY10737.1"/>
    <property type="molecule type" value="Genomic_DNA"/>
</dbReference>
<keyword evidence="2" id="KW-1185">Reference proteome</keyword>
<proteinExistence type="predicted"/>
<accession>A0AAV4QRJ1</accession>
<sequence length="92" mass="10556">MAVLSYPIKFIRTSLIDAKVRVSLQTANQKYLFTNKREKETQTETLRIYHRFYLAANVQFRNLSPSLLKNCPLPPQTAISADDPVPTSKQTE</sequence>
<organism evidence="1 2">
    <name type="scientific">Caerostris extrusa</name>
    <name type="common">Bark spider</name>
    <name type="synonym">Caerostris bankana</name>
    <dbReference type="NCBI Taxonomy" id="172846"/>
    <lineage>
        <taxon>Eukaryota</taxon>
        <taxon>Metazoa</taxon>
        <taxon>Ecdysozoa</taxon>
        <taxon>Arthropoda</taxon>
        <taxon>Chelicerata</taxon>
        <taxon>Arachnida</taxon>
        <taxon>Araneae</taxon>
        <taxon>Araneomorphae</taxon>
        <taxon>Entelegynae</taxon>
        <taxon>Araneoidea</taxon>
        <taxon>Araneidae</taxon>
        <taxon>Caerostris</taxon>
    </lineage>
</organism>
<comment type="caution">
    <text evidence="1">The sequence shown here is derived from an EMBL/GenBank/DDBJ whole genome shotgun (WGS) entry which is preliminary data.</text>
</comment>
<dbReference type="AlphaFoldDB" id="A0AAV4QRJ1"/>